<reference evidence="11 12" key="1">
    <citation type="submission" date="2018-07" db="EMBL/GenBank/DDBJ databases">
        <title>Crenobacter cavernae sp. nov., isolated from a karst cave.</title>
        <authorList>
            <person name="Zhu H."/>
        </authorList>
    </citation>
    <scope>NUCLEOTIDE SEQUENCE [LARGE SCALE GENOMIC DNA]</scope>
    <source>
        <strain evidence="11 12">K1W11S-77</strain>
    </source>
</reference>
<feature type="region of interest" description="Disordered" evidence="9">
    <location>
        <begin position="1"/>
        <end position="31"/>
    </location>
</feature>
<evidence type="ECO:0000256" key="3">
    <source>
        <dbReference type="ARBA" id="ARBA00022491"/>
    </source>
</evidence>
<keyword evidence="5" id="KW-0805">Transcription regulation</keyword>
<dbReference type="NCBIfam" id="TIGR03824">
    <property type="entry name" value="FlgM_jcvi"/>
    <property type="match status" value="1"/>
</dbReference>
<dbReference type="RefSeq" id="WP_115432206.1">
    <property type="nucleotide sequence ID" value="NZ_CP031337.1"/>
</dbReference>
<keyword evidence="6" id="KW-0804">Transcription</keyword>
<dbReference type="InterPro" id="IPR007412">
    <property type="entry name" value="FlgM"/>
</dbReference>
<evidence type="ECO:0000259" key="10">
    <source>
        <dbReference type="Pfam" id="PF04316"/>
    </source>
</evidence>
<protein>
    <recommendedName>
        <fullName evidence="2">Negative regulator of flagellin synthesis</fullName>
    </recommendedName>
    <alternativeName>
        <fullName evidence="8">Anti-sigma-28 factor</fullName>
    </alternativeName>
</protein>
<evidence type="ECO:0000256" key="6">
    <source>
        <dbReference type="ARBA" id="ARBA00023163"/>
    </source>
</evidence>
<keyword evidence="11" id="KW-0282">Flagellum</keyword>
<name>A0A345Y322_9NEIS</name>
<dbReference type="AlphaFoldDB" id="A0A345Y322"/>
<sequence length="95" mass="9804">MKIDNAGKALANYSGPAKTAPRDHVKTDGAEQESVAINPLASKIGAVERSLGAEPSFDAAKVDAIKQAIASGEFRVDAGAIADKLITSARELLGR</sequence>
<gene>
    <name evidence="11" type="primary">flgM</name>
    <name evidence="11" type="ORF">DWG20_02125</name>
</gene>
<evidence type="ECO:0000256" key="2">
    <source>
        <dbReference type="ARBA" id="ARBA00017823"/>
    </source>
</evidence>
<comment type="function">
    <text evidence="7">Responsible for the coupling of flagellin expression to flagellar assembly by preventing expression of the flagellin genes when a component of the middle class of proteins is defective. It negatively regulates flagellar genes by inhibiting the activity of FliA by directly binding to FliA.</text>
</comment>
<dbReference type="GO" id="GO:0044781">
    <property type="term" value="P:bacterial-type flagellum organization"/>
    <property type="evidence" value="ECO:0007669"/>
    <property type="project" value="UniProtKB-KW"/>
</dbReference>
<evidence type="ECO:0000256" key="5">
    <source>
        <dbReference type="ARBA" id="ARBA00023015"/>
    </source>
</evidence>
<dbReference type="SUPFAM" id="SSF101498">
    <property type="entry name" value="Anti-sigma factor FlgM"/>
    <property type="match status" value="1"/>
</dbReference>
<keyword evidence="3" id="KW-0678">Repressor</keyword>
<organism evidence="11 12">
    <name type="scientific">Crenobacter cavernae</name>
    <dbReference type="NCBI Taxonomy" id="2290923"/>
    <lineage>
        <taxon>Bacteria</taxon>
        <taxon>Pseudomonadati</taxon>
        <taxon>Pseudomonadota</taxon>
        <taxon>Betaproteobacteria</taxon>
        <taxon>Neisseriales</taxon>
        <taxon>Neisseriaceae</taxon>
        <taxon>Crenobacter</taxon>
    </lineage>
</organism>
<dbReference type="Pfam" id="PF04316">
    <property type="entry name" value="FlgM"/>
    <property type="match status" value="1"/>
</dbReference>
<evidence type="ECO:0000256" key="7">
    <source>
        <dbReference type="ARBA" id="ARBA00024739"/>
    </source>
</evidence>
<comment type="similarity">
    <text evidence="1">Belongs to the FlgM family.</text>
</comment>
<dbReference type="GO" id="GO:0045892">
    <property type="term" value="P:negative regulation of DNA-templated transcription"/>
    <property type="evidence" value="ECO:0007669"/>
    <property type="project" value="InterPro"/>
</dbReference>
<evidence type="ECO:0000313" key="12">
    <source>
        <dbReference type="Proteomes" id="UP000254537"/>
    </source>
</evidence>
<dbReference type="KEGG" id="ccah:DWG20_02125"/>
<keyword evidence="11" id="KW-0966">Cell projection</keyword>
<feature type="domain" description="Anti-sigma-28 factor FlgM C-terminal" evidence="10">
    <location>
        <begin position="34"/>
        <end position="86"/>
    </location>
</feature>
<evidence type="ECO:0000256" key="9">
    <source>
        <dbReference type="SAM" id="MobiDB-lite"/>
    </source>
</evidence>
<dbReference type="EMBL" id="CP031337">
    <property type="protein sequence ID" value="AXK38324.1"/>
    <property type="molecule type" value="Genomic_DNA"/>
</dbReference>
<keyword evidence="11" id="KW-0969">Cilium</keyword>
<dbReference type="InterPro" id="IPR031316">
    <property type="entry name" value="FlgM_C"/>
</dbReference>
<dbReference type="Proteomes" id="UP000254537">
    <property type="component" value="Chromosome"/>
</dbReference>
<dbReference type="InterPro" id="IPR035890">
    <property type="entry name" value="Anti-sigma-28_factor_FlgM_sf"/>
</dbReference>
<evidence type="ECO:0000256" key="4">
    <source>
        <dbReference type="ARBA" id="ARBA00022795"/>
    </source>
</evidence>
<proteinExistence type="inferred from homology"/>
<dbReference type="OrthoDB" id="9181369at2"/>
<evidence type="ECO:0000256" key="8">
    <source>
        <dbReference type="ARBA" id="ARBA00030117"/>
    </source>
</evidence>
<evidence type="ECO:0000313" key="11">
    <source>
        <dbReference type="EMBL" id="AXK38324.1"/>
    </source>
</evidence>
<feature type="compositionally biased region" description="Basic and acidic residues" evidence="9">
    <location>
        <begin position="20"/>
        <end position="29"/>
    </location>
</feature>
<accession>A0A345Y322</accession>
<keyword evidence="4" id="KW-1005">Bacterial flagellum biogenesis</keyword>
<evidence type="ECO:0000256" key="1">
    <source>
        <dbReference type="ARBA" id="ARBA00005322"/>
    </source>
</evidence>